<evidence type="ECO:0000256" key="1">
    <source>
        <dbReference type="ARBA" id="ARBA00023157"/>
    </source>
</evidence>
<keyword evidence="5" id="KW-1185">Reference proteome</keyword>
<dbReference type="PROSITE" id="PS50041">
    <property type="entry name" value="C_TYPE_LECTIN_2"/>
    <property type="match status" value="1"/>
</dbReference>
<evidence type="ECO:0000313" key="5">
    <source>
        <dbReference type="Proteomes" id="UP001208570"/>
    </source>
</evidence>
<feature type="signal peptide" evidence="2">
    <location>
        <begin position="1"/>
        <end position="22"/>
    </location>
</feature>
<feature type="domain" description="C-type lectin" evidence="3">
    <location>
        <begin position="121"/>
        <end position="233"/>
    </location>
</feature>
<dbReference type="AlphaFoldDB" id="A0AAD9MLM1"/>
<sequence length="244" mass="28589">MRVFAKLLFLVIGLYYLNLVNGKCIRDACKRKEYTPIKGYYHEGKVLIVYDNVPLRFCIVRCRTYLECRSFNMKWITPSRTFGTCTLLEEVIVTSQETGGIYDENYTHYHWCPRNMVYFSTRGVCLTNKTNVDWYEGGQFCKDIYPDAHLIDIKSEQEQMAYKEILDSLNSSAIWTSAKRPEGGEVHELYWTNSGDPMSYEYWGLGQPYRGSNTADCVLMRKLYSYRWDDADCVSKIHTALCEW</sequence>
<evidence type="ECO:0000259" key="3">
    <source>
        <dbReference type="PROSITE" id="PS50041"/>
    </source>
</evidence>
<dbReference type="InterPro" id="IPR001304">
    <property type="entry name" value="C-type_lectin-like"/>
</dbReference>
<dbReference type="InterPro" id="IPR016187">
    <property type="entry name" value="CTDL_fold"/>
</dbReference>
<dbReference type="PROSITE" id="PS00615">
    <property type="entry name" value="C_TYPE_LECTIN_1"/>
    <property type="match status" value="1"/>
</dbReference>
<proteinExistence type="predicted"/>
<dbReference type="Proteomes" id="UP001208570">
    <property type="component" value="Unassembled WGS sequence"/>
</dbReference>
<accession>A0AAD9MLM1</accession>
<dbReference type="EMBL" id="JAODUP010002406">
    <property type="protein sequence ID" value="KAK2138790.1"/>
    <property type="molecule type" value="Genomic_DNA"/>
</dbReference>
<feature type="chain" id="PRO_5042199892" description="C-type lectin domain-containing protein" evidence="2">
    <location>
        <begin position="23"/>
        <end position="244"/>
    </location>
</feature>
<protein>
    <recommendedName>
        <fullName evidence="3">C-type lectin domain-containing protein</fullName>
    </recommendedName>
</protein>
<reference evidence="4" key="1">
    <citation type="journal article" date="2023" name="Mol. Biol. Evol.">
        <title>Third-Generation Sequencing Reveals the Adaptive Role of the Epigenome in Three Deep-Sea Polychaetes.</title>
        <authorList>
            <person name="Perez M."/>
            <person name="Aroh O."/>
            <person name="Sun Y."/>
            <person name="Lan Y."/>
            <person name="Juniper S.K."/>
            <person name="Young C.R."/>
            <person name="Angers B."/>
            <person name="Qian P.Y."/>
        </authorList>
    </citation>
    <scope>NUCLEOTIDE SEQUENCE</scope>
    <source>
        <strain evidence="4">P08H-3</strain>
    </source>
</reference>
<dbReference type="InterPro" id="IPR018378">
    <property type="entry name" value="C-type_lectin_CS"/>
</dbReference>
<dbReference type="InterPro" id="IPR016186">
    <property type="entry name" value="C-type_lectin-like/link_sf"/>
</dbReference>
<keyword evidence="2" id="KW-0732">Signal</keyword>
<dbReference type="Gene3D" id="3.10.100.10">
    <property type="entry name" value="Mannose-Binding Protein A, subunit A"/>
    <property type="match status" value="1"/>
</dbReference>
<name>A0AAD9MLM1_9ANNE</name>
<dbReference type="PANTHER" id="PTHR22803">
    <property type="entry name" value="MANNOSE, PHOSPHOLIPASE, LECTIN RECEPTOR RELATED"/>
    <property type="match status" value="1"/>
</dbReference>
<dbReference type="SUPFAM" id="SSF56436">
    <property type="entry name" value="C-type lectin-like"/>
    <property type="match status" value="1"/>
</dbReference>
<organism evidence="4 5">
    <name type="scientific">Paralvinella palmiformis</name>
    <dbReference type="NCBI Taxonomy" id="53620"/>
    <lineage>
        <taxon>Eukaryota</taxon>
        <taxon>Metazoa</taxon>
        <taxon>Spiralia</taxon>
        <taxon>Lophotrochozoa</taxon>
        <taxon>Annelida</taxon>
        <taxon>Polychaeta</taxon>
        <taxon>Sedentaria</taxon>
        <taxon>Canalipalpata</taxon>
        <taxon>Terebellida</taxon>
        <taxon>Terebelliformia</taxon>
        <taxon>Alvinellidae</taxon>
        <taxon>Paralvinella</taxon>
    </lineage>
</organism>
<dbReference type="InterPro" id="IPR050111">
    <property type="entry name" value="C-type_lectin/snaclec_domain"/>
</dbReference>
<comment type="caution">
    <text evidence="4">The sequence shown here is derived from an EMBL/GenBank/DDBJ whole genome shotgun (WGS) entry which is preliminary data.</text>
</comment>
<evidence type="ECO:0000256" key="2">
    <source>
        <dbReference type="SAM" id="SignalP"/>
    </source>
</evidence>
<dbReference type="SMART" id="SM00034">
    <property type="entry name" value="CLECT"/>
    <property type="match status" value="1"/>
</dbReference>
<dbReference type="CDD" id="cd00037">
    <property type="entry name" value="CLECT"/>
    <property type="match status" value="1"/>
</dbReference>
<keyword evidence="1" id="KW-1015">Disulfide bond</keyword>
<evidence type="ECO:0000313" key="4">
    <source>
        <dbReference type="EMBL" id="KAK2138790.1"/>
    </source>
</evidence>
<gene>
    <name evidence="4" type="ORF">LSH36_2413g00000</name>
</gene>